<feature type="chain" id="PRO_5012964845" evidence="4">
    <location>
        <begin position="22"/>
        <end position="322"/>
    </location>
</feature>
<proteinExistence type="predicted"/>
<dbReference type="PANTHER" id="PTHR10272:SF14">
    <property type="entry name" value="PAF ACETYLHYDROLASE FAMILY PROTEIN"/>
    <property type="match status" value="1"/>
</dbReference>
<dbReference type="RefSeq" id="WP_095745454.1">
    <property type="nucleotide sequence ID" value="NZ_CP023284.1"/>
</dbReference>
<evidence type="ECO:0000313" key="5">
    <source>
        <dbReference type="EMBL" id="ATA54986.1"/>
    </source>
</evidence>
<evidence type="ECO:0000313" key="6">
    <source>
        <dbReference type="Proteomes" id="UP000217154"/>
    </source>
</evidence>
<dbReference type="GO" id="GO:0016042">
    <property type="term" value="P:lipid catabolic process"/>
    <property type="evidence" value="ECO:0007669"/>
    <property type="project" value="UniProtKB-KW"/>
</dbReference>
<dbReference type="Proteomes" id="UP000217154">
    <property type="component" value="Chromosome"/>
</dbReference>
<dbReference type="InterPro" id="IPR016986">
    <property type="entry name" value="UCP031982_abhydr"/>
</dbReference>
<organism evidence="5 6">
    <name type="scientific">Variovorax boronicumulans</name>
    <dbReference type="NCBI Taxonomy" id="436515"/>
    <lineage>
        <taxon>Bacteria</taxon>
        <taxon>Pseudomonadati</taxon>
        <taxon>Pseudomonadota</taxon>
        <taxon>Betaproteobacteria</taxon>
        <taxon>Burkholderiales</taxon>
        <taxon>Comamonadaceae</taxon>
        <taxon>Variovorax</taxon>
    </lineage>
</organism>
<protein>
    <submittedName>
        <fullName evidence="5">Dienelactone hydrolase</fullName>
    </submittedName>
</protein>
<dbReference type="AlphaFoldDB" id="A0A250DKT6"/>
<keyword evidence="2" id="KW-0442">Lipid degradation</keyword>
<reference evidence="5 6" key="1">
    <citation type="submission" date="2017-09" db="EMBL/GenBank/DDBJ databases">
        <title>The diverse metabolic capabilities of V. boronicumulans make it an excellent choice for continued studies on novel biodegradation.</title>
        <authorList>
            <person name="Sun S."/>
        </authorList>
    </citation>
    <scope>NUCLEOTIDE SEQUENCE [LARGE SCALE GENOMIC DNA]</scope>
    <source>
        <strain evidence="5 6">J1</strain>
    </source>
</reference>
<dbReference type="KEGG" id="vbo:CKY39_18550"/>
<keyword evidence="1 5" id="KW-0378">Hydrolase</keyword>
<dbReference type="SUPFAM" id="SSF53474">
    <property type="entry name" value="alpha/beta-Hydrolases"/>
    <property type="match status" value="1"/>
</dbReference>
<dbReference type="Gene3D" id="3.40.50.1820">
    <property type="entry name" value="alpha/beta hydrolase"/>
    <property type="match status" value="1"/>
</dbReference>
<accession>A0A250DKT6</accession>
<keyword evidence="3" id="KW-0443">Lipid metabolism</keyword>
<dbReference type="InterPro" id="IPR029058">
    <property type="entry name" value="AB_hydrolase_fold"/>
</dbReference>
<sequence length="322" mass="34070">MTLHRLALLAALSLSAAWSHAAGFSFIEVPADKDGPALRGAVWTPCEAAPGEIAFGLIAISATKDCPVAGTGLPLVLMSHGSGGSFLGHHDTAAALADAGFVVAAINHPNDNFQDMERRGHLSTFAARPVDMRRLADHMLKAWPGHTKLAADRVGFFGFSRGGYTGLVATGAVPDFKLGLRFCTPASKIPFCGQIQRQELPAPPVRDARIKAAVIVDPLSFFDAEGLKQVTVPVQLWASARGGDGVTLDDVEAVRRNLPSAPDWYVPANTAHFAFLAPCAPAMAKALPEICSDAGGFDRVAFHADFNAKVLAFFRQHLASKP</sequence>
<evidence type="ECO:0000256" key="4">
    <source>
        <dbReference type="SAM" id="SignalP"/>
    </source>
</evidence>
<dbReference type="PIRSF" id="PIRSF031982">
    <property type="entry name" value="UCP031982_abhydr"/>
    <property type="match status" value="1"/>
</dbReference>
<evidence type="ECO:0000256" key="1">
    <source>
        <dbReference type="ARBA" id="ARBA00022801"/>
    </source>
</evidence>
<dbReference type="GO" id="GO:0003847">
    <property type="term" value="F:1-alkyl-2-acetylglycerophosphocholine esterase activity"/>
    <property type="evidence" value="ECO:0007669"/>
    <property type="project" value="TreeGrafter"/>
</dbReference>
<evidence type="ECO:0000256" key="3">
    <source>
        <dbReference type="ARBA" id="ARBA00023098"/>
    </source>
</evidence>
<keyword evidence="4" id="KW-0732">Signal</keyword>
<name>A0A250DKT6_9BURK</name>
<dbReference type="PANTHER" id="PTHR10272">
    <property type="entry name" value="PLATELET-ACTIVATING FACTOR ACETYLHYDROLASE"/>
    <property type="match status" value="1"/>
</dbReference>
<feature type="signal peptide" evidence="4">
    <location>
        <begin position="1"/>
        <end position="21"/>
    </location>
</feature>
<dbReference type="EMBL" id="CP023284">
    <property type="protein sequence ID" value="ATA54986.1"/>
    <property type="molecule type" value="Genomic_DNA"/>
</dbReference>
<gene>
    <name evidence="5" type="ORF">CKY39_18550</name>
</gene>
<evidence type="ECO:0000256" key="2">
    <source>
        <dbReference type="ARBA" id="ARBA00022963"/>
    </source>
</evidence>